<dbReference type="Proteomes" id="UP000798662">
    <property type="component" value="Chromosome 2"/>
</dbReference>
<reference evidence="1" key="1">
    <citation type="submission" date="2019-11" db="EMBL/GenBank/DDBJ databases">
        <title>Nori genome reveals adaptations in red seaweeds to the harsh intertidal environment.</title>
        <authorList>
            <person name="Wang D."/>
            <person name="Mao Y."/>
        </authorList>
    </citation>
    <scope>NUCLEOTIDE SEQUENCE</scope>
    <source>
        <tissue evidence="1">Gametophyte</tissue>
    </source>
</reference>
<comment type="caution">
    <text evidence="1">The sequence shown here is derived from an EMBL/GenBank/DDBJ whole genome shotgun (WGS) entry which is preliminary data.</text>
</comment>
<sequence>MGAANSIPEAPPAGSSTPSGATLGRRPENIRGLRLPPTTPALSGALVPTGTQGGRRLQEVLAAHLSAVGGVAGGLSAGAAIAELETMGTVRNAVHLKPEDLRLVPVAEMMGGEGAAAAASAAGDTGADCRGTAAPSPSGRHSLEFSFDAIVRGAVTVFCHAREVEPLAAAADAAGGGGGVTAHFTGTSPTGGAPFRTRFDAGLKQWYRQRPETSLDLTLGDWVVRSGGGGPVWPLIICMESGWDEAEVEAEAGGGGEIAGAEAASITGGVRAGVGGGRDKLVEGEVTYVTLVRPNRSGGPWGLRVVKQKVLFEGVLYDIQTIYGMGTPGVSSATGRGDGGQDDESAAAAAAATVPAAVAAAAAGGGGCGGAGADGGGGGDAASAASAAEESDVDAERPAVEEVDAPGGECVVCLSDKREVFVLPCRHLCLCVDCAPDYKRQANRCPICRKSIEQLVRLRPQRPQTNAAT</sequence>
<dbReference type="EMBL" id="CM020619">
    <property type="protein sequence ID" value="KAK1864203.1"/>
    <property type="molecule type" value="Genomic_DNA"/>
</dbReference>
<organism evidence="1 2">
    <name type="scientific">Pyropia yezoensis</name>
    <name type="common">Susabi-nori</name>
    <name type="synonym">Porphyra yezoensis</name>
    <dbReference type="NCBI Taxonomy" id="2788"/>
    <lineage>
        <taxon>Eukaryota</taxon>
        <taxon>Rhodophyta</taxon>
        <taxon>Bangiophyceae</taxon>
        <taxon>Bangiales</taxon>
        <taxon>Bangiaceae</taxon>
        <taxon>Pyropia</taxon>
    </lineage>
</organism>
<evidence type="ECO:0000313" key="2">
    <source>
        <dbReference type="Proteomes" id="UP000798662"/>
    </source>
</evidence>
<protein>
    <submittedName>
        <fullName evidence="1">Uncharacterized protein</fullName>
    </submittedName>
</protein>
<accession>A0ACC3C277</accession>
<gene>
    <name evidence="1" type="ORF">I4F81_006753</name>
</gene>
<evidence type="ECO:0000313" key="1">
    <source>
        <dbReference type="EMBL" id="KAK1864203.1"/>
    </source>
</evidence>
<proteinExistence type="predicted"/>
<keyword evidence="2" id="KW-1185">Reference proteome</keyword>
<name>A0ACC3C277_PYRYE</name>